<reference evidence="2" key="1">
    <citation type="submission" date="2024-02" db="UniProtKB">
        <authorList>
            <consortium name="WormBaseParasite"/>
        </authorList>
    </citation>
    <scope>IDENTIFICATION</scope>
</reference>
<protein>
    <submittedName>
        <fullName evidence="2">Uncharacterized protein</fullName>
    </submittedName>
</protein>
<evidence type="ECO:0000313" key="1">
    <source>
        <dbReference type="Proteomes" id="UP000887575"/>
    </source>
</evidence>
<evidence type="ECO:0000313" key="2">
    <source>
        <dbReference type="WBParaSite" id="MBELARI_LOCUS9467"/>
    </source>
</evidence>
<keyword evidence="1" id="KW-1185">Reference proteome</keyword>
<sequence length="152" mass="17180">MVSRKSTIRDRAVKNLEHIKKCGTTAESYPTKTFPNHYTIATGVYPGHHGLVDNTMSMSPAISDKVLDGKHNQRPRLFQLDPPDYLGAFNFNITDPLKFDEVKSCARKYSKANFEIWVAEWLSKPEDEDDPTLTMVYIASEPDDGLTLGEDE</sequence>
<dbReference type="Gene3D" id="3.40.720.10">
    <property type="entry name" value="Alkaline Phosphatase, subunit A"/>
    <property type="match status" value="1"/>
</dbReference>
<dbReference type="PANTHER" id="PTHR10151">
    <property type="entry name" value="ECTONUCLEOTIDE PYROPHOSPHATASE/PHOSPHODIESTERASE"/>
    <property type="match status" value="1"/>
</dbReference>
<dbReference type="GO" id="GO:0016529">
    <property type="term" value="C:sarcoplasmic reticulum"/>
    <property type="evidence" value="ECO:0007669"/>
    <property type="project" value="TreeGrafter"/>
</dbReference>
<dbReference type="SUPFAM" id="SSF53649">
    <property type="entry name" value="Alkaline phosphatase-like"/>
    <property type="match status" value="2"/>
</dbReference>
<dbReference type="Pfam" id="PF01663">
    <property type="entry name" value="Phosphodiest"/>
    <property type="match status" value="1"/>
</dbReference>
<dbReference type="GO" id="GO:0055120">
    <property type="term" value="C:striated muscle dense body"/>
    <property type="evidence" value="ECO:0007669"/>
    <property type="project" value="TreeGrafter"/>
</dbReference>
<dbReference type="PANTHER" id="PTHR10151:SF114">
    <property type="entry name" value="ECTONUCLEOTIDE PYROPHOSPHATASE_PHOSPHODIESTERASE C27A7.3"/>
    <property type="match status" value="1"/>
</dbReference>
<dbReference type="GO" id="GO:0031674">
    <property type="term" value="C:I band"/>
    <property type="evidence" value="ECO:0007669"/>
    <property type="project" value="TreeGrafter"/>
</dbReference>
<dbReference type="InterPro" id="IPR017850">
    <property type="entry name" value="Alkaline_phosphatase_core_sf"/>
</dbReference>
<proteinExistence type="predicted"/>
<dbReference type="Proteomes" id="UP000887575">
    <property type="component" value="Unassembled WGS sequence"/>
</dbReference>
<dbReference type="AlphaFoldDB" id="A0AAF3FQJ2"/>
<dbReference type="WBParaSite" id="MBELARI_LOCUS9467">
    <property type="protein sequence ID" value="MBELARI_LOCUS9467"/>
    <property type="gene ID" value="MBELARI_LOCUS9467"/>
</dbReference>
<organism evidence="1 2">
    <name type="scientific">Mesorhabditis belari</name>
    <dbReference type="NCBI Taxonomy" id="2138241"/>
    <lineage>
        <taxon>Eukaryota</taxon>
        <taxon>Metazoa</taxon>
        <taxon>Ecdysozoa</taxon>
        <taxon>Nematoda</taxon>
        <taxon>Chromadorea</taxon>
        <taxon>Rhabditida</taxon>
        <taxon>Rhabditina</taxon>
        <taxon>Rhabditomorpha</taxon>
        <taxon>Rhabditoidea</taxon>
        <taxon>Rhabditidae</taxon>
        <taxon>Mesorhabditinae</taxon>
        <taxon>Mesorhabditis</taxon>
    </lineage>
</organism>
<dbReference type="InterPro" id="IPR002591">
    <property type="entry name" value="Phosphodiest/P_Trfase"/>
</dbReference>
<name>A0AAF3FQJ2_9BILA</name>
<accession>A0AAF3FQJ2</accession>